<dbReference type="Pfam" id="PF11638">
    <property type="entry name" value="DnaA_N"/>
    <property type="match status" value="1"/>
</dbReference>
<evidence type="ECO:0000313" key="4">
    <source>
        <dbReference type="Proteomes" id="UP000199650"/>
    </source>
</evidence>
<dbReference type="InterPro" id="IPR036390">
    <property type="entry name" value="WH_DNA-bd_sf"/>
</dbReference>
<protein>
    <submittedName>
        <fullName evidence="3">DnaA N-terminal domain-containing protein</fullName>
    </submittedName>
</protein>
<evidence type="ECO:0000313" key="3">
    <source>
        <dbReference type="EMBL" id="SEW37936.1"/>
    </source>
</evidence>
<dbReference type="InterPro" id="IPR024633">
    <property type="entry name" value="DnaA_N_dom"/>
</dbReference>
<evidence type="ECO:0000256" key="1">
    <source>
        <dbReference type="SAM" id="MobiDB-lite"/>
    </source>
</evidence>
<proteinExistence type="predicted"/>
<organism evidence="3 4">
    <name type="scientific">Aliiroseovarius sediminilitoris</name>
    <dbReference type="NCBI Taxonomy" id="1173584"/>
    <lineage>
        <taxon>Bacteria</taxon>
        <taxon>Pseudomonadati</taxon>
        <taxon>Pseudomonadota</taxon>
        <taxon>Alphaproteobacteria</taxon>
        <taxon>Rhodobacterales</taxon>
        <taxon>Paracoccaceae</taxon>
        <taxon>Aliiroseovarius</taxon>
    </lineage>
</organism>
<dbReference type="RefSeq" id="WP_091433756.1">
    <property type="nucleotide sequence ID" value="NZ_FOJB01000003.1"/>
</dbReference>
<dbReference type="AlphaFoldDB" id="A0A1I0RAX5"/>
<dbReference type="Proteomes" id="UP000199650">
    <property type="component" value="Unassembled WGS sequence"/>
</dbReference>
<feature type="compositionally biased region" description="Gly residues" evidence="1">
    <location>
        <begin position="144"/>
        <end position="153"/>
    </location>
</feature>
<dbReference type="OrthoDB" id="7657434at2"/>
<gene>
    <name evidence="3" type="ORF">SAMN05444851_3340</name>
</gene>
<evidence type="ECO:0000259" key="2">
    <source>
        <dbReference type="Pfam" id="PF11638"/>
    </source>
</evidence>
<feature type="region of interest" description="Disordered" evidence="1">
    <location>
        <begin position="143"/>
        <end position="162"/>
    </location>
</feature>
<sequence>MQQLRATGRNAAALKYDLLTAMGAYALAEGKGPQRLVLRLMTLVTARYNWVRNELTVGQREIARLWSVDERTVKREMAKLRAMGWLVVKRQGARGRVTQYQMDIEKILRTTQGSWAAIGPDYEQRMTRDEVKDDNVVPLPVGLSRGGATGAGAGETPPPDMTDGTEWTMVQTLLHGEDQTLFNAWFRALSRRGREGSKLILHAPSRFHADYVDTHFRNRILYACQSVDKSVDEVVIRH</sequence>
<dbReference type="EMBL" id="FOJB01000003">
    <property type="protein sequence ID" value="SEW37936.1"/>
    <property type="molecule type" value="Genomic_DNA"/>
</dbReference>
<dbReference type="Gene3D" id="3.30.300.180">
    <property type="match status" value="1"/>
</dbReference>
<feature type="domain" description="DnaA N-terminal" evidence="2">
    <location>
        <begin position="178"/>
        <end position="225"/>
    </location>
</feature>
<reference evidence="3 4" key="1">
    <citation type="submission" date="2016-10" db="EMBL/GenBank/DDBJ databases">
        <authorList>
            <person name="de Groot N.N."/>
        </authorList>
    </citation>
    <scope>NUCLEOTIDE SEQUENCE [LARGE SCALE GENOMIC DNA]</scope>
    <source>
        <strain evidence="3 4">DSM 29439</strain>
    </source>
</reference>
<keyword evidence="4" id="KW-1185">Reference proteome</keyword>
<accession>A0A1I0RAX5</accession>
<name>A0A1I0RAX5_9RHOB</name>
<dbReference type="SUPFAM" id="SSF46785">
    <property type="entry name" value="Winged helix' DNA-binding domain"/>
    <property type="match status" value="1"/>
</dbReference>
<dbReference type="STRING" id="1173584.SAMN05444851_3340"/>
<dbReference type="InterPro" id="IPR038454">
    <property type="entry name" value="DnaA_N_sf"/>
</dbReference>